<dbReference type="GeneID" id="14886983"/>
<dbReference type="PANTHER" id="PTHR23245">
    <property type="entry name" value="TRNA METHYLTRANSFERASE"/>
    <property type="match status" value="1"/>
</dbReference>
<keyword evidence="5 10" id="KW-0949">S-adenosyl-L-methionine</keyword>
<evidence type="ECO:0000256" key="1">
    <source>
        <dbReference type="ARBA" id="ARBA00009775"/>
    </source>
</evidence>
<comment type="catalytic activity">
    <reaction evidence="9 10">
        <text>guanosine(37) in tRNA + S-adenosyl-L-methionine = N(1)-methylguanosine(37) in tRNA + S-adenosyl-L-homocysteine + H(+)</text>
        <dbReference type="Rhea" id="RHEA:36899"/>
        <dbReference type="Rhea" id="RHEA-COMP:10145"/>
        <dbReference type="Rhea" id="RHEA-COMP:10147"/>
        <dbReference type="ChEBI" id="CHEBI:15378"/>
        <dbReference type="ChEBI" id="CHEBI:57856"/>
        <dbReference type="ChEBI" id="CHEBI:59789"/>
        <dbReference type="ChEBI" id="CHEBI:73542"/>
        <dbReference type="ChEBI" id="CHEBI:74269"/>
        <dbReference type="EC" id="2.1.1.228"/>
    </reaction>
</comment>
<dbReference type="GO" id="GO:0005634">
    <property type="term" value="C:nucleus"/>
    <property type="evidence" value="ECO:0007669"/>
    <property type="project" value="UniProtKB-SubCell"/>
</dbReference>
<feature type="domain" description="SAM-dependent methyltransferase TRM5/TYW2-type" evidence="11">
    <location>
        <begin position="116"/>
        <end position="365"/>
    </location>
</feature>
<evidence type="ECO:0000313" key="13">
    <source>
        <dbReference type="Proteomes" id="UP000014680"/>
    </source>
</evidence>
<evidence type="ECO:0000256" key="6">
    <source>
        <dbReference type="ARBA" id="ARBA00022694"/>
    </source>
</evidence>
<comment type="similarity">
    <text evidence="1">Belongs to the class I-like SAM-binding methyltransferase superfamily. TRM5/TYW2 family.</text>
</comment>
<dbReference type="Pfam" id="PF02475">
    <property type="entry name" value="TRM5-TYW2_MTfase"/>
    <property type="match status" value="1"/>
</dbReference>
<feature type="binding site" evidence="10">
    <location>
        <position position="206"/>
    </location>
    <ligand>
        <name>S-adenosyl-L-methionine</name>
        <dbReference type="ChEBI" id="CHEBI:59789"/>
    </ligand>
</feature>
<dbReference type="Gene3D" id="3.40.50.150">
    <property type="entry name" value="Vaccinia Virus protein VP39"/>
    <property type="match status" value="1"/>
</dbReference>
<dbReference type="GO" id="GO:0005759">
    <property type="term" value="C:mitochondrial matrix"/>
    <property type="evidence" value="ECO:0007669"/>
    <property type="project" value="UniProtKB-SubCell"/>
</dbReference>
<dbReference type="OrthoDB" id="408788at2759"/>
<evidence type="ECO:0000256" key="2">
    <source>
        <dbReference type="ARBA" id="ARBA00022490"/>
    </source>
</evidence>
<keyword evidence="2 10" id="KW-0963">Cytoplasm</keyword>
<evidence type="ECO:0000313" key="12">
    <source>
        <dbReference type="EMBL" id="ELP87959.1"/>
    </source>
</evidence>
<gene>
    <name evidence="12" type="ORF">EIN_418080</name>
</gene>
<dbReference type="PANTHER" id="PTHR23245:SF43">
    <property type="entry name" value="TRNA (GUANINE(37)-N1)-METHYLTRANSFERASE 2"/>
    <property type="match status" value="1"/>
</dbReference>
<keyword evidence="13" id="KW-1185">Reference proteome</keyword>
<keyword evidence="3 10" id="KW-0489">Methyltransferase</keyword>
<sequence>MSTQTTDLPKTEFIHPSDFDVTETVPSIDVKSSEVSSYMLKLKGMCYTRVKFKCVVVKDPNTRTILLSKDFLDEVKKILPDISIGEAQVKLSISNFTLQEVMRKYIPKEITLPTSFETVGSLAHLNLKDEQMQYKHYIGEALLLKNFPRIKTVITKLEEITNEFRTFPLEVIAGEKSTEVQVVCHGVKFKLDFAECYWNSRLETEHTIIVGEMKKGETLIDAFAGVGPFAIPAALKGVLVYANDLNPASVKYMKINAEMNKATLNCECMDARDYMRKVVLELKVQPNFILMNLPATAVNFLDVIPELMLADCVIKCYGFSALKDATDLQEKAWELMKEKYPISVRVVRDVAPKKIMYCLSIHVTTLKRTSNGEEPETKRVL</sequence>
<dbReference type="EC" id="2.1.1.228" evidence="10"/>
<evidence type="ECO:0000256" key="9">
    <source>
        <dbReference type="ARBA" id="ARBA00047783"/>
    </source>
</evidence>
<keyword evidence="4 10" id="KW-0808">Transferase</keyword>
<evidence type="ECO:0000256" key="10">
    <source>
        <dbReference type="HAMAP-Rule" id="MF_03152"/>
    </source>
</evidence>
<keyword evidence="8 10" id="KW-0539">Nucleus</keyword>
<dbReference type="AlphaFoldDB" id="A0A0A1U1Q8"/>
<dbReference type="Proteomes" id="UP000014680">
    <property type="component" value="Unassembled WGS sequence"/>
</dbReference>
<evidence type="ECO:0000256" key="7">
    <source>
        <dbReference type="ARBA" id="ARBA00023128"/>
    </source>
</evidence>
<dbReference type="CDD" id="cd02440">
    <property type="entry name" value="AdoMet_MTases"/>
    <property type="match status" value="1"/>
</dbReference>
<reference evidence="12 13" key="1">
    <citation type="submission" date="2012-10" db="EMBL/GenBank/DDBJ databases">
        <authorList>
            <person name="Zafar N."/>
            <person name="Inman J."/>
            <person name="Hall N."/>
            <person name="Lorenzi H."/>
            <person name="Caler E."/>
        </authorList>
    </citation>
    <scope>NUCLEOTIDE SEQUENCE [LARGE SCALE GENOMIC DNA]</scope>
    <source>
        <strain evidence="12 13">IP1</strain>
    </source>
</reference>
<feature type="binding site" evidence="10">
    <location>
        <begin position="244"/>
        <end position="245"/>
    </location>
    <ligand>
        <name>S-adenosyl-L-methionine</name>
        <dbReference type="ChEBI" id="CHEBI:59789"/>
    </ligand>
</feature>
<evidence type="ECO:0000256" key="4">
    <source>
        <dbReference type="ARBA" id="ARBA00022679"/>
    </source>
</evidence>
<dbReference type="InterPro" id="IPR056743">
    <property type="entry name" value="TRM5-TYW2-like_MTfase"/>
</dbReference>
<dbReference type="InterPro" id="IPR025792">
    <property type="entry name" value="tRNA_Gua_MeTrfase_euk"/>
</dbReference>
<dbReference type="FunFam" id="3.30.300.110:FF:000001">
    <property type="entry name" value="tRNA (guanine(37)-N1)-methyltransferase"/>
    <property type="match status" value="1"/>
</dbReference>
<evidence type="ECO:0000256" key="3">
    <source>
        <dbReference type="ARBA" id="ARBA00022603"/>
    </source>
</evidence>
<dbReference type="InterPro" id="IPR056744">
    <property type="entry name" value="TRM5/TYW2-like_N"/>
</dbReference>
<feature type="binding site" evidence="10">
    <location>
        <begin position="270"/>
        <end position="271"/>
    </location>
    <ligand>
        <name>S-adenosyl-L-methionine</name>
        <dbReference type="ChEBI" id="CHEBI:59789"/>
    </ligand>
</feature>
<dbReference type="HAMAP" id="MF_03152">
    <property type="entry name" value="TRM5"/>
    <property type="match status" value="1"/>
</dbReference>
<dbReference type="InterPro" id="IPR029063">
    <property type="entry name" value="SAM-dependent_MTases_sf"/>
</dbReference>
<dbReference type="VEuPathDB" id="AmoebaDB:EIN_418080"/>
<comment type="similarity">
    <text evidence="10">Belongs to the TRM5 / TYW2 family.</text>
</comment>
<comment type="subcellular location">
    <subcellularLocation>
        <location evidence="10">Mitochondrion matrix</location>
    </subcellularLocation>
    <subcellularLocation>
        <location evidence="10">Nucleus</location>
    </subcellularLocation>
    <subcellularLocation>
        <location evidence="10">Cytoplasm</location>
    </subcellularLocation>
    <text evidence="10">Predominantly in the mitochondria and in the nucleus.</text>
</comment>
<dbReference type="Pfam" id="PF25133">
    <property type="entry name" value="TYW2_N_2"/>
    <property type="match status" value="1"/>
</dbReference>
<evidence type="ECO:0000256" key="5">
    <source>
        <dbReference type="ARBA" id="ARBA00022691"/>
    </source>
</evidence>
<dbReference type="Gene3D" id="3.30.300.110">
    <property type="entry name" value="Met-10+ protein-like domains"/>
    <property type="match status" value="1"/>
</dbReference>
<keyword evidence="7 10" id="KW-0496">Mitochondrion</keyword>
<accession>A0A0A1U1Q8</accession>
<protein>
    <recommendedName>
        <fullName evidence="10">tRNA (guanine(37)-N1)-methyltransferase</fullName>
        <ecNumber evidence="10">2.1.1.228</ecNumber>
    </recommendedName>
    <alternativeName>
        <fullName evidence="10">M1G-methyltransferase</fullName>
    </alternativeName>
    <alternativeName>
        <fullName evidence="10">tRNA [GM37] methyltransferase</fullName>
    </alternativeName>
    <alternativeName>
        <fullName evidence="10">tRNA methyltransferase 5 homolog</fullName>
    </alternativeName>
</protein>
<dbReference type="KEGG" id="eiv:EIN_418080"/>
<dbReference type="PROSITE" id="PS51684">
    <property type="entry name" value="SAM_MT_TRM5_TYW2"/>
    <property type="match status" value="1"/>
</dbReference>
<name>A0A0A1U1Q8_ENTIV</name>
<keyword evidence="6 10" id="KW-0819">tRNA processing</keyword>
<dbReference type="SUPFAM" id="SSF53335">
    <property type="entry name" value="S-adenosyl-L-methionine-dependent methyltransferases"/>
    <property type="match status" value="1"/>
</dbReference>
<feature type="binding site" evidence="10">
    <location>
        <position position="292"/>
    </location>
    <ligand>
        <name>S-adenosyl-L-methionine</name>
        <dbReference type="ChEBI" id="CHEBI:59789"/>
    </ligand>
</feature>
<dbReference type="EMBL" id="KB206772">
    <property type="protein sequence ID" value="ELP87959.1"/>
    <property type="molecule type" value="Genomic_DNA"/>
</dbReference>
<dbReference type="OMA" id="KWMLCAT"/>
<dbReference type="InterPro" id="IPR030382">
    <property type="entry name" value="MeTrfase_TRM5/TYW2"/>
</dbReference>
<proteinExistence type="inferred from homology"/>
<evidence type="ECO:0000256" key="8">
    <source>
        <dbReference type="ARBA" id="ARBA00023242"/>
    </source>
</evidence>
<evidence type="ECO:0000259" key="11">
    <source>
        <dbReference type="PROSITE" id="PS51684"/>
    </source>
</evidence>
<comment type="subunit">
    <text evidence="10">Monomer.</text>
</comment>
<dbReference type="RefSeq" id="XP_004254730.1">
    <property type="nucleotide sequence ID" value="XM_004254682.1"/>
</dbReference>
<dbReference type="GO" id="GO:0002939">
    <property type="term" value="P:tRNA N1-guanine methylation"/>
    <property type="evidence" value="ECO:0007669"/>
    <property type="project" value="TreeGrafter"/>
</dbReference>
<organism evidence="12 13">
    <name type="scientific">Entamoeba invadens IP1</name>
    <dbReference type="NCBI Taxonomy" id="370355"/>
    <lineage>
        <taxon>Eukaryota</taxon>
        <taxon>Amoebozoa</taxon>
        <taxon>Evosea</taxon>
        <taxon>Archamoebae</taxon>
        <taxon>Mastigamoebida</taxon>
        <taxon>Entamoebidae</taxon>
        <taxon>Entamoeba</taxon>
    </lineage>
</organism>
<dbReference type="GO" id="GO:0052906">
    <property type="term" value="F:tRNA (guanine(37)-N1)-methyltransferase activity"/>
    <property type="evidence" value="ECO:0007669"/>
    <property type="project" value="UniProtKB-UniRule"/>
</dbReference>
<dbReference type="GO" id="GO:0070901">
    <property type="term" value="P:mitochondrial tRNA methylation"/>
    <property type="evidence" value="ECO:0007669"/>
    <property type="project" value="UniProtKB-ARBA"/>
</dbReference>
<comment type="function">
    <text evidence="10">Specifically methylates the N1 position of guanosine-37 in various cytoplasmic and mitochondrial tRNAs. Methylation is not dependent on the nature of the nucleoside 5' of the target nucleoside. This is the first step in the biosynthesis of wybutosine (yW), a modified base adjacent to the anticodon of tRNAs and required for accurate decoding.</text>
</comment>